<reference evidence="2 3" key="1">
    <citation type="submission" date="2016-07" db="EMBL/GenBank/DDBJ databases">
        <title>Draft genome of the white-rot fungus Obba rivulosa 3A-2.</title>
        <authorList>
            <consortium name="DOE Joint Genome Institute"/>
            <person name="Miettinen O."/>
            <person name="Riley R."/>
            <person name="Acob R."/>
            <person name="Barry K."/>
            <person name="Cullen D."/>
            <person name="De Vries R."/>
            <person name="Hainaut M."/>
            <person name="Hatakka A."/>
            <person name="Henrissat B."/>
            <person name="Hilden K."/>
            <person name="Kuo R."/>
            <person name="Labutti K."/>
            <person name="Lipzen A."/>
            <person name="Makela M.R."/>
            <person name="Sandor L."/>
            <person name="Spatafora J.W."/>
            <person name="Grigoriev I.V."/>
            <person name="Hibbett D.S."/>
        </authorList>
    </citation>
    <scope>NUCLEOTIDE SEQUENCE [LARGE SCALE GENOMIC DNA]</scope>
    <source>
        <strain evidence="2 3">3A-2</strain>
    </source>
</reference>
<evidence type="ECO:0000313" key="3">
    <source>
        <dbReference type="Proteomes" id="UP000250043"/>
    </source>
</evidence>
<accession>A0A8E2AYG0</accession>
<evidence type="ECO:0000256" key="1">
    <source>
        <dbReference type="SAM" id="MobiDB-lite"/>
    </source>
</evidence>
<keyword evidence="3" id="KW-1185">Reference proteome</keyword>
<feature type="compositionally biased region" description="Basic and acidic residues" evidence="1">
    <location>
        <begin position="165"/>
        <end position="179"/>
    </location>
</feature>
<protein>
    <submittedName>
        <fullName evidence="2">Uncharacterized protein</fullName>
    </submittedName>
</protein>
<sequence length="185" mass="20792">MTGLGHYPLLGQRPHKFLSGYIVSIYTRWSRCSQHRQEIASWTMRANSSVDGKSVFYLAYVSAIAMTCAMYSRVLHIAHQTSHAAAALWINRHAIDEGRAETKSMHLHTFCQAQDRLSDSTLPPGHLYARWQEFSTAATGNIKLSAEANVLVFSDYVHADGDLKKEKEHDEAWENRGDSGVRATL</sequence>
<dbReference type="EMBL" id="KV722363">
    <property type="protein sequence ID" value="OCH92871.1"/>
    <property type="molecule type" value="Genomic_DNA"/>
</dbReference>
<name>A0A8E2AYG0_9APHY</name>
<feature type="region of interest" description="Disordered" evidence="1">
    <location>
        <begin position="165"/>
        <end position="185"/>
    </location>
</feature>
<dbReference type="Proteomes" id="UP000250043">
    <property type="component" value="Unassembled WGS sequence"/>
</dbReference>
<organism evidence="2 3">
    <name type="scientific">Obba rivulosa</name>
    <dbReference type="NCBI Taxonomy" id="1052685"/>
    <lineage>
        <taxon>Eukaryota</taxon>
        <taxon>Fungi</taxon>
        <taxon>Dikarya</taxon>
        <taxon>Basidiomycota</taxon>
        <taxon>Agaricomycotina</taxon>
        <taxon>Agaricomycetes</taxon>
        <taxon>Polyporales</taxon>
        <taxon>Gelatoporiaceae</taxon>
        <taxon>Obba</taxon>
    </lineage>
</organism>
<dbReference type="AlphaFoldDB" id="A0A8E2AYG0"/>
<gene>
    <name evidence="2" type="ORF">OBBRIDRAFT_405857</name>
</gene>
<evidence type="ECO:0000313" key="2">
    <source>
        <dbReference type="EMBL" id="OCH92871.1"/>
    </source>
</evidence>
<proteinExistence type="predicted"/>